<keyword evidence="2" id="KW-1185">Reference proteome</keyword>
<name>A0A6A4H462_9AGAR</name>
<gene>
    <name evidence="1" type="ORF">BT96DRAFT_1000352</name>
</gene>
<dbReference type="EMBL" id="ML769595">
    <property type="protein sequence ID" value="KAE9392478.1"/>
    <property type="molecule type" value="Genomic_DNA"/>
</dbReference>
<protein>
    <recommendedName>
        <fullName evidence="3">KOW domain-containing protein</fullName>
    </recommendedName>
</protein>
<evidence type="ECO:0008006" key="3">
    <source>
        <dbReference type="Google" id="ProtNLM"/>
    </source>
</evidence>
<evidence type="ECO:0000313" key="1">
    <source>
        <dbReference type="EMBL" id="KAE9392478.1"/>
    </source>
</evidence>
<dbReference type="Proteomes" id="UP000799118">
    <property type="component" value="Unassembled WGS sequence"/>
</dbReference>
<dbReference type="OrthoDB" id="3054683at2759"/>
<evidence type="ECO:0000313" key="2">
    <source>
        <dbReference type="Proteomes" id="UP000799118"/>
    </source>
</evidence>
<proteinExistence type="predicted"/>
<accession>A0A6A4H462</accession>
<organism evidence="1 2">
    <name type="scientific">Gymnopus androsaceus JB14</name>
    <dbReference type="NCBI Taxonomy" id="1447944"/>
    <lineage>
        <taxon>Eukaryota</taxon>
        <taxon>Fungi</taxon>
        <taxon>Dikarya</taxon>
        <taxon>Basidiomycota</taxon>
        <taxon>Agaricomycotina</taxon>
        <taxon>Agaricomycetes</taxon>
        <taxon>Agaricomycetidae</taxon>
        <taxon>Agaricales</taxon>
        <taxon>Marasmiineae</taxon>
        <taxon>Omphalotaceae</taxon>
        <taxon>Gymnopus</taxon>
    </lineage>
</organism>
<reference evidence="1" key="1">
    <citation type="journal article" date="2019" name="Environ. Microbiol.">
        <title>Fungal ecological strategies reflected in gene transcription - a case study of two litter decomposers.</title>
        <authorList>
            <person name="Barbi F."/>
            <person name="Kohler A."/>
            <person name="Barry K."/>
            <person name="Baskaran P."/>
            <person name="Daum C."/>
            <person name="Fauchery L."/>
            <person name="Ihrmark K."/>
            <person name="Kuo A."/>
            <person name="LaButti K."/>
            <person name="Lipzen A."/>
            <person name="Morin E."/>
            <person name="Grigoriev I.V."/>
            <person name="Henrissat B."/>
            <person name="Lindahl B."/>
            <person name="Martin F."/>
        </authorList>
    </citation>
    <scope>NUCLEOTIDE SEQUENCE</scope>
    <source>
        <strain evidence="1">JB14</strain>
    </source>
</reference>
<dbReference type="AlphaFoldDB" id="A0A6A4H462"/>
<sequence>MSTDVFALFMEAQRLAGERFLFEEATMPLPSCWRFELGEPVIIYDKDGNAREGTVCAAPEGNQCEVDVLGKGVQVVRVRNLVKSIILGEYIEVLAGVHVGKVGFVVAQSEAHLGVCVGAHTNGVDFLVHANSVKLSTPEFTSTVMPWINVEVTLLCQAFNGRSGLVKNVRVNTQRSLRLLVQLPDGQTIDVGYNDVRERWSGKVLASYQPLQPHQQQYSVEAPWKDVLVRVISGYYRDRQGLIKNVRRDFLGSLRLSLYLIAKRCSIEIDYLDVVELQSNRPLMEYCPLGNDQLQEFGVNPSIQAMHTGPVPWVGLMVDFVIGSYKSEHGVVQGVDWYSTTTDSESGLTLTVERYTFTALGSNRLVKVDYNHVRYHNTKLYLSDVHEPTARQSFYLPNVVAQDQDQQTSSAPEVLSLPTPMVFTPMPTELEKWTIFTGPWSASYDYLPQSPIPSSLSSITTIDIDFLPPNKNDPQNIFGEAWILHPCLFGIEMQMDIKGGSFEHIQKERRGFCQMYANRTGTVQVVSSERSVQIIQCHTSRIVSYSRIA</sequence>